<organism evidence="3 4">
    <name type="scientific">Phytoactinopolyspora mesophila</name>
    <dbReference type="NCBI Taxonomy" id="2650750"/>
    <lineage>
        <taxon>Bacteria</taxon>
        <taxon>Bacillati</taxon>
        <taxon>Actinomycetota</taxon>
        <taxon>Actinomycetes</taxon>
        <taxon>Jiangellales</taxon>
        <taxon>Jiangellaceae</taxon>
        <taxon>Phytoactinopolyspora</taxon>
    </lineage>
</organism>
<evidence type="ECO:0000256" key="1">
    <source>
        <dbReference type="SAM" id="SignalP"/>
    </source>
</evidence>
<dbReference type="InterPro" id="IPR005135">
    <property type="entry name" value="Endo/exonuclease/phosphatase"/>
</dbReference>
<evidence type="ECO:0000313" key="3">
    <source>
        <dbReference type="EMBL" id="NDL55550.1"/>
    </source>
</evidence>
<name>A0A7K3LX61_9ACTN</name>
<keyword evidence="4" id="KW-1185">Reference proteome</keyword>
<keyword evidence="1" id="KW-0732">Signal</keyword>
<feature type="signal peptide" evidence="1">
    <location>
        <begin position="1"/>
        <end position="25"/>
    </location>
</feature>
<comment type="caution">
    <text evidence="3">The sequence shown here is derived from an EMBL/GenBank/DDBJ whole genome shotgun (WGS) entry which is preliminary data.</text>
</comment>
<dbReference type="EMBL" id="WLZY01000001">
    <property type="protein sequence ID" value="NDL55550.1"/>
    <property type="molecule type" value="Genomic_DNA"/>
</dbReference>
<dbReference type="AlphaFoldDB" id="A0A7K3LX61"/>
<reference evidence="3 4" key="1">
    <citation type="submission" date="2019-11" db="EMBL/GenBank/DDBJ databases">
        <authorList>
            <person name="Li X.-J."/>
            <person name="Feng X.-M."/>
        </authorList>
    </citation>
    <scope>NUCLEOTIDE SEQUENCE [LARGE SCALE GENOMIC DNA]</scope>
    <source>
        <strain evidence="3 4">XMNu-373</strain>
    </source>
</reference>
<dbReference type="SUPFAM" id="SSF56219">
    <property type="entry name" value="DNase I-like"/>
    <property type="match status" value="1"/>
</dbReference>
<accession>A0A7K3LX61</accession>
<feature type="domain" description="Endonuclease/exonuclease/phosphatase" evidence="2">
    <location>
        <begin position="77"/>
        <end position="327"/>
    </location>
</feature>
<evidence type="ECO:0000313" key="4">
    <source>
        <dbReference type="Proteomes" id="UP000460435"/>
    </source>
</evidence>
<dbReference type="GO" id="GO:0003824">
    <property type="term" value="F:catalytic activity"/>
    <property type="evidence" value="ECO:0007669"/>
    <property type="project" value="InterPro"/>
</dbReference>
<dbReference type="Gene3D" id="3.60.10.10">
    <property type="entry name" value="Endonuclease/exonuclease/phosphatase"/>
    <property type="match status" value="1"/>
</dbReference>
<dbReference type="Pfam" id="PF03372">
    <property type="entry name" value="Exo_endo_phos"/>
    <property type="match status" value="1"/>
</dbReference>
<feature type="chain" id="PRO_5029477735" description="Endonuclease/exonuclease/phosphatase domain-containing protein" evidence="1">
    <location>
        <begin position="26"/>
        <end position="339"/>
    </location>
</feature>
<protein>
    <recommendedName>
        <fullName evidence="2">Endonuclease/exonuclease/phosphatase domain-containing protein</fullName>
    </recommendedName>
</protein>
<dbReference type="InterPro" id="IPR036691">
    <property type="entry name" value="Endo/exonu/phosph_ase_sf"/>
</dbReference>
<proteinExistence type="predicted"/>
<dbReference type="RefSeq" id="WP_162448253.1">
    <property type="nucleotide sequence ID" value="NZ_WLZY01000001.1"/>
</dbReference>
<gene>
    <name evidence="3" type="ORF">F7O44_00530</name>
</gene>
<evidence type="ECO:0000259" key="2">
    <source>
        <dbReference type="Pfam" id="PF03372"/>
    </source>
</evidence>
<sequence>MARVLHRLVAPVVAGGMTMSVVLYANAGAGQDEPDAPGAAQLAEPVPAATVGDIRVVNYNLCGAAAHCDNPGEILDRTGYLIDEVLDYDADIVMLTEVCYLQYAHIRDELAAEGYDYKWVAARPRVDSCTPPGGNTSELASQNLLRFGQVLLAKNSLTNREEIMLSQTNYGTATVSKALCADAGLAGFAQGAIRACVAHPRSGRTGPAARARWEQLTTWAAEVDRYLYGNDQLVILGGDFNAEPGDPEMDPFYALDGIGEFVEIDMTNPDGFTQDCVNQQATECRSGVRTFDHPTEGPKKIDYVFFSADHVLDLEAEVLPVGPNSDHYLLRGRAEVSVG</sequence>
<dbReference type="Proteomes" id="UP000460435">
    <property type="component" value="Unassembled WGS sequence"/>
</dbReference>